<dbReference type="InterPro" id="IPR019533">
    <property type="entry name" value="Peptidase_S26"/>
</dbReference>
<evidence type="ECO:0000256" key="1">
    <source>
        <dbReference type="ARBA" id="ARBA00004308"/>
    </source>
</evidence>
<dbReference type="GO" id="GO:0006465">
    <property type="term" value="P:signal peptide processing"/>
    <property type="evidence" value="ECO:0007669"/>
    <property type="project" value="InterPro"/>
</dbReference>
<dbReference type="InterPro" id="IPR036286">
    <property type="entry name" value="LexA/Signal_pep-like_sf"/>
</dbReference>
<accession>A0A6M6JA26</accession>
<sequence>MEIGVRWWRRVAVRGPSMSPAVRDGDVLLVRFGGEPSPGDVVLVRWSARPEQLSVKRAVRPEDGGWWVLGDNPFGSTDSRVLGPAEVVGIASARMWPRPGRLRPAPHS</sequence>
<dbReference type="Gene3D" id="2.10.109.10">
    <property type="entry name" value="Umud Fragment, subunit A"/>
    <property type="match status" value="1"/>
</dbReference>
<dbReference type="AlphaFoldDB" id="A0A6M6JA26"/>
<evidence type="ECO:0000313" key="3">
    <source>
        <dbReference type="EMBL" id="QJY44678.1"/>
    </source>
</evidence>
<evidence type="ECO:0000259" key="2">
    <source>
        <dbReference type="Pfam" id="PF00717"/>
    </source>
</evidence>
<dbReference type="Pfam" id="PF00717">
    <property type="entry name" value="Peptidase_S24"/>
    <property type="match status" value="1"/>
</dbReference>
<dbReference type="SUPFAM" id="SSF51306">
    <property type="entry name" value="LexA/Signal peptidase"/>
    <property type="match status" value="1"/>
</dbReference>
<comment type="subcellular location">
    <subcellularLocation>
        <location evidence="1">Endomembrane system</location>
    </subcellularLocation>
</comment>
<gene>
    <name evidence="3" type="ORF">HOP40_01540</name>
</gene>
<dbReference type="CDD" id="cd06530">
    <property type="entry name" value="S26_SPase_I"/>
    <property type="match status" value="1"/>
</dbReference>
<dbReference type="RefSeq" id="WP_172154053.1">
    <property type="nucleotide sequence ID" value="NZ_CP053564.1"/>
</dbReference>
<dbReference type="EMBL" id="CP053564">
    <property type="protein sequence ID" value="QJY44678.1"/>
    <property type="molecule type" value="Genomic_DNA"/>
</dbReference>
<feature type="domain" description="Peptidase S24/S26A/S26B/S26C" evidence="2">
    <location>
        <begin position="11"/>
        <end position="73"/>
    </location>
</feature>
<protein>
    <submittedName>
        <fullName evidence="3">S26 family signal peptidase</fullName>
    </submittedName>
</protein>
<organism evidence="3 4">
    <name type="scientific">Pseudonocardia broussonetiae</name>
    <dbReference type="NCBI Taxonomy" id="2736640"/>
    <lineage>
        <taxon>Bacteria</taxon>
        <taxon>Bacillati</taxon>
        <taxon>Actinomycetota</taxon>
        <taxon>Actinomycetes</taxon>
        <taxon>Pseudonocardiales</taxon>
        <taxon>Pseudonocardiaceae</taxon>
        <taxon>Pseudonocardia</taxon>
    </lineage>
</organism>
<name>A0A6M6JA26_9PSEU</name>
<dbReference type="GO" id="GO:0012505">
    <property type="term" value="C:endomembrane system"/>
    <property type="evidence" value="ECO:0007669"/>
    <property type="project" value="UniProtKB-SubCell"/>
</dbReference>
<dbReference type="KEGG" id="pbro:HOP40_01540"/>
<dbReference type="Proteomes" id="UP000505377">
    <property type="component" value="Chromosome"/>
</dbReference>
<keyword evidence="4" id="KW-1185">Reference proteome</keyword>
<reference evidence="3 4" key="1">
    <citation type="submission" date="2020-05" db="EMBL/GenBank/DDBJ databases">
        <authorList>
            <person name="Mo P."/>
        </authorList>
    </citation>
    <scope>NUCLEOTIDE SEQUENCE [LARGE SCALE GENOMIC DNA]</scope>
    <source>
        <strain evidence="3 4">Gen01</strain>
    </source>
</reference>
<dbReference type="GO" id="GO:0004252">
    <property type="term" value="F:serine-type endopeptidase activity"/>
    <property type="evidence" value="ECO:0007669"/>
    <property type="project" value="InterPro"/>
</dbReference>
<evidence type="ECO:0000313" key="4">
    <source>
        <dbReference type="Proteomes" id="UP000505377"/>
    </source>
</evidence>
<proteinExistence type="predicted"/>
<dbReference type="InterPro" id="IPR015927">
    <property type="entry name" value="Peptidase_S24_S26A/B/C"/>
</dbReference>